<dbReference type="AlphaFoldDB" id="A0A822ZNB2"/>
<name>A0A822ZNB2_NELNU</name>
<accession>A0A822ZNB2</accession>
<evidence type="ECO:0000313" key="1">
    <source>
        <dbReference type="EMBL" id="DAD46387.1"/>
    </source>
</evidence>
<sequence>MNWIYFTAIDKLLRSKSNINIENTEGQVRIAEIRIQL</sequence>
<protein>
    <submittedName>
        <fullName evidence="1">Uncharacterized protein</fullName>
    </submittedName>
</protein>
<reference evidence="1 2" key="1">
    <citation type="journal article" date="2020" name="Mol. Biol. Evol.">
        <title>Distinct Expression and Methylation Patterns for Genes with Different Fates following a Single Whole-Genome Duplication in Flowering Plants.</title>
        <authorList>
            <person name="Shi T."/>
            <person name="Rahmani R.S."/>
            <person name="Gugger P.F."/>
            <person name="Wang M."/>
            <person name="Li H."/>
            <person name="Zhang Y."/>
            <person name="Li Z."/>
            <person name="Wang Q."/>
            <person name="Van de Peer Y."/>
            <person name="Marchal K."/>
            <person name="Chen J."/>
        </authorList>
    </citation>
    <scope>NUCLEOTIDE SEQUENCE [LARGE SCALE GENOMIC DNA]</scope>
    <source>
        <tissue evidence="1">Leaf</tissue>
    </source>
</reference>
<dbReference type="EMBL" id="DUZY01000008">
    <property type="protein sequence ID" value="DAD46387.1"/>
    <property type="molecule type" value="Genomic_DNA"/>
</dbReference>
<comment type="caution">
    <text evidence="1">The sequence shown here is derived from an EMBL/GenBank/DDBJ whole genome shotgun (WGS) entry which is preliminary data.</text>
</comment>
<keyword evidence="2" id="KW-1185">Reference proteome</keyword>
<dbReference type="Proteomes" id="UP000607653">
    <property type="component" value="Unassembled WGS sequence"/>
</dbReference>
<proteinExistence type="predicted"/>
<gene>
    <name evidence="1" type="ORF">HUJ06_016324</name>
</gene>
<organism evidence="1 2">
    <name type="scientific">Nelumbo nucifera</name>
    <name type="common">Sacred lotus</name>
    <dbReference type="NCBI Taxonomy" id="4432"/>
    <lineage>
        <taxon>Eukaryota</taxon>
        <taxon>Viridiplantae</taxon>
        <taxon>Streptophyta</taxon>
        <taxon>Embryophyta</taxon>
        <taxon>Tracheophyta</taxon>
        <taxon>Spermatophyta</taxon>
        <taxon>Magnoliopsida</taxon>
        <taxon>Proteales</taxon>
        <taxon>Nelumbonaceae</taxon>
        <taxon>Nelumbo</taxon>
    </lineage>
</organism>
<evidence type="ECO:0000313" key="2">
    <source>
        <dbReference type="Proteomes" id="UP000607653"/>
    </source>
</evidence>